<dbReference type="RefSeq" id="WP_277568819.1">
    <property type="nucleotide sequence ID" value="NZ_JAPDHZ010000008.1"/>
</dbReference>
<reference evidence="2 3" key="1">
    <citation type="submission" date="2022-10" db="EMBL/GenBank/DDBJ databases">
        <title>Comparative genomic analysis of Cohnella hashimotonis sp. nov., isolated from the International Space Station.</title>
        <authorList>
            <person name="Simpson A."/>
            <person name="Venkateswaran K."/>
        </authorList>
    </citation>
    <scope>NUCLEOTIDE SEQUENCE [LARGE SCALE GENOMIC DNA]</scope>
    <source>
        <strain evidence="2 3">DSM 18997</strain>
    </source>
</reference>
<feature type="compositionally biased region" description="Low complexity" evidence="1">
    <location>
        <begin position="86"/>
        <end position="115"/>
    </location>
</feature>
<gene>
    <name evidence="2" type="ORF">OMP38_33065</name>
</gene>
<evidence type="ECO:0000256" key="1">
    <source>
        <dbReference type="SAM" id="MobiDB-lite"/>
    </source>
</evidence>
<dbReference type="AlphaFoldDB" id="A0A9X4KT63"/>
<dbReference type="EMBL" id="JAPDHZ010000008">
    <property type="protein sequence ID" value="MDG0795120.1"/>
    <property type="molecule type" value="Genomic_DNA"/>
</dbReference>
<keyword evidence="3" id="KW-1185">Reference proteome</keyword>
<comment type="caution">
    <text evidence="2">The sequence shown here is derived from an EMBL/GenBank/DDBJ whole genome shotgun (WGS) entry which is preliminary data.</text>
</comment>
<protein>
    <submittedName>
        <fullName evidence="2">Uncharacterized protein</fullName>
    </submittedName>
</protein>
<proteinExistence type="predicted"/>
<dbReference type="Proteomes" id="UP001153387">
    <property type="component" value="Unassembled WGS sequence"/>
</dbReference>
<feature type="region of interest" description="Disordered" evidence="1">
    <location>
        <begin position="86"/>
        <end position="117"/>
    </location>
</feature>
<organism evidence="2 3">
    <name type="scientific">Cohnella ginsengisoli</name>
    <dbReference type="NCBI Taxonomy" id="425004"/>
    <lineage>
        <taxon>Bacteria</taxon>
        <taxon>Bacillati</taxon>
        <taxon>Bacillota</taxon>
        <taxon>Bacilli</taxon>
        <taxon>Bacillales</taxon>
        <taxon>Paenibacillaceae</taxon>
        <taxon>Cohnella</taxon>
    </lineage>
</organism>
<accession>A0A9X4KT63</accession>
<name>A0A9X4KT63_9BACL</name>
<sequence length="277" mass="29184">MAEYEEEGEDGIDKKIAYWSDADPVVAGAPPAAPSVSADDAANTIIGLTTAMEYRIDGGAYVRYDGTNAPDLSGTHTIKVRVAADPATGTPAGADTTLSFTSPSTPVPSMSTPSPQDRGVDVLVNGKVESIGAATTSTRLNQTVTTVIVDEHKLEQKLAAEGQKSVVTIPVNTKFDVVIGELSGRMIQSMEQKQAVIEIKTDKATYTIPAQQINMGSISKQLGNTIALQDINVQIEIAAPNENTVKLTESSAQKGNFSIVVPSIDFMIRASSGDKKD</sequence>
<evidence type="ECO:0000313" key="3">
    <source>
        <dbReference type="Proteomes" id="UP001153387"/>
    </source>
</evidence>
<evidence type="ECO:0000313" key="2">
    <source>
        <dbReference type="EMBL" id="MDG0795120.1"/>
    </source>
</evidence>